<gene>
    <name evidence="10" type="ORF">D3272_12915</name>
</gene>
<reference evidence="10 11" key="2">
    <citation type="submission" date="2019-02" db="EMBL/GenBank/DDBJ databases">
        <title>'Lichenibacterium ramalinii' gen. nov. sp. nov., 'Lichenibacterium minor' gen. nov. sp. nov.</title>
        <authorList>
            <person name="Pankratov T."/>
        </authorList>
    </citation>
    <scope>NUCLEOTIDE SEQUENCE [LARGE SCALE GENOMIC DNA]</scope>
    <source>
        <strain evidence="10 11">RmlP001</strain>
    </source>
</reference>
<dbReference type="RefSeq" id="WP_129219624.1">
    <property type="nucleotide sequence ID" value="NZ_QYBC01000010.1"/>
</dbReference>
<keyword evidence="5 8" id="KW-0812">Transmembrane</keyword>
<dbReference type="PANTHER" id="PTHR30614:SF35">
    <property type="entry name" value="ABC TRANSPORTER PERMEASE PROTEIN"/>
    <property type="match status" value="1"/>
</dbReference>
<dbReference type="Pfam" id="PF00528">
    <property type="entry name" value="BPD_transp_1"/>
    <property type="match status" value="1"/>
</dbReference>
<keyword evidence="11" id="KW-1185">Reference proteome</keyword>
<dbReference type="GO" id="GO:0043190">
    <property type="term" value="C:ATP-binding cassette (ABC) transporter complex"/>
    <property type="evidence" value="ECO:0007669"/>
    <property type="project" value="InterPro"/>
</dbReference>
<dbReference type="PANTHER" id="PTHR30614">
    <property type="entry name" value="MEMBRANE COMPONENT OF AMINO ACID ABC TRANSPORTER"/>
    <property type="match status" value="1"/>
</dbReference>
<evidence type="ECO:0000313" key="11">
    <source>
        <dbReference type="Proteomes" id="UP000289411"/>
    </source>
</evidence>
<keyword evidence="3 8" id="KW-0813">Transport</keyword>
<evidence type="ECO:0000313" key="10">
    <source>
        <dbReference type="EMBL" id="RYB04350.1"/>
    </source>
</evidence>
<feature type="transmembrane region" description="Helical" evidence="8">
    <location>
        <begin position="87"/>
        <end position="107"/>
    </location>
</feature>
<accession>A0A4Q2RB21</accession>
<dbReference type="InterPro" id="IPR010065">
    <property type="entry name" value="AA_ABC_transptr_permease_3TM"/>
</dbReference>
<dbReference type="InterPro" id="IPR000515">
    <property type="entry name" value="MetI-like"/>
</dbReference>
<keyword evidence="6 8" id="KW-1133">Transmembrane helix</keyword>
<feature type="transmembrane region" description="Helical" evidence="8">
    <location>
        <begin position="26"/>
        <end position="49"/>
    </location>
</feature>
<dbReference type="GO" id="GO:0006865">
    <property type="term" value="P:amino acid transport"/>
    <property type="evidence" value="ECO:0007669"/>
    <property type="project" value="TreeGrafter"/>
</dbReference>
<organism evidence="10 11">
    <name type="scientific">Lichenibacterium ramalinae</name>
    <dbReference type="NCBI Taxonomy" id="2316527"/>
    <lineage>
        <taxon>Bacteria</taxon>
        <taxon>Pseudomonadati</taxon>
        <taxon>Pseudomonadota</taxon>
        <taxon>Alphaproteobacteria</taxon>
        <taxon>Hyphomicrobiales</taxon>
        <taxon>Lichenihabitantaceae</taxon>
        <taxon>Lichenibacterium</taxon>
    </lineage>
</organism>
<comment type="subcellular location">
    <subcellularLocation>
        <location evidence="1">Cell inner membrane</location>
        <topology evidence="1">Multi-pass membrane protein</topology>
    </subcellularLocation>
    <subcellularLocation>
        <location evidence="8">Cell membrane</location>
        <topology evidence="8">Multi-pass membrane protein</topology>
    </subcellularLocation>
</comment>
<dbReference type="NCBIfam" id="TIGR01726">
    <property type="entry name" value="HEQRo_perm_3TM"/>
    <property type="match status" value="1"/>
</dbReference>
<dbReference type="EMBL" id="QYBC01000010">
    <property type="protein sequence ID" value="RYB04350.1"/>
    <property type="molecule type" value="Genomic_DNA"/>
</dbReference>
<evidence type="ECO:0000256" key="6">
    <source>
        <dbReference type="ARBA" id="ARBA00022989"/>
    </source>
</evidence>
<evidence type="ECO:0000256" key="2">
    <source>
        <dbReference type="ARBA" id="ARBA00010072"/>
    </source>
</evidence>
<name>A0A4Q2RB21_9HYPH</name>
<keyword evidence="7 8" id="KW-0472">Membrane</keyword>
<dbReference type="InterPro" id="IPR043429">
    <property type="entry name" value="ArtM/GltK/GlnP/TcyL/YhdX-like"/>
</dbReference>
<dbReference type="SUPFAM" id="SSF161098">
    <property type="entry name" value="MetI-like"/>
    <property type="match status" value="1"/>
</dbReference>
<comment type="similarity">
    <text evidence="2">Belongs to the binding-protein-dependent transport system permease family. HisMQ subfamily.</text>
</comment>
<evidence type="ECO:0000256" key="7">
    <source>
        <dbReference type="ARBA" id="ARBA00023136"/>
    </source>
</evidence>
<protein>
    <submittedName>
        <fullName evidence="10">Amino acid ABC transporter permease</fullName>
    </submittedName>
</protein>
<feature type="domain" description="ABC transmembrane type-1" evidence="9">
    <location>
        <begin position="25"/>
        <end position="213"/>
    </location>
</feature>
<comment type="caution">
    <text evidence="10">The sequence shown here is derived from an EMBL/GenBank/DDBJ whole genome shotgun (WGS) entry which is preliminary data.</text>
</comment>
<proteinExistence type="inferred from homology"/>
<evidence type="ECO:0000256" key="4">
    <source>
        <dbReference type="ARBA" id="ARBA00022475"/>
    </source>
</evidence>
<dbReference type="AlphaFoldDB" id="A0A4Q2RB21"/>
<dbReference type="OrthoDB" id="7341446at2"/>
<keyword evidence="4" id="KW-1003">Cell membrane</keyword>
<dbReference type="PROSITE" id="PS50928">
    <property type="entry name" value="ABC_TM1"/>
    <property type="match status" value="1"/>
</dbReference>
<evidence type="ECO:0000256" key="5">
    <source>
        <dbReference type="ARBA" id="ARBA00022692"/>
    </source>
</evidence>
<sequence>MNYQFDFSFLWDPDNSYWRDILHGTWLTVELTLLAIVLGFTLGAACAIGSTSRMPALRRAIAVYVEVIRNTPLLVQTFWLFFGLASIGFKFSAFTAAVIALTVNIAAYTSEIIRSGIESVRKGQIEAAESLGLSRMQLLFDVVLPPAIERVLPSLSGQFVLMMLATSIMAQISTEELMAAASRIQSETFRGFEIYIVVAVVYLALTVALRFAFALLAWAAFPRRRRLGTPV</sequence>
<dbReference type="Gene3D" id="1.10.3720.10">
    <property type="entry name" value="MetI-like"/>
    <property type="match status" value="1"/>
</dbReference>
<dbReference type="CDD" id="cd06261">
    <property type="entry name" value="TM_PBP2"/>
    <property type="match status" value="1"/>
</dbReference>
<reference evidence="10 11" key="1">
    <citation type="submission" date="2018-09" db="EMBL/GenBank/DDBJ databases">
        <authorList>
            <person name="Grouzdev D.S."/>
            <person name="Krutkina M.S."/>
        </authorList>
    </citation>
    <scope>NUCLEOTIDE SEQUENCE [LARGE SCALE GENOMIC DNA]</scope>
    <source>
        <strain evidence="10 11">RmlP001</strain>
    </source>
</reference>
<dbReference type="Proteomes" id="UP000289411">
    <property type="component" value="Unassembled WGS sequence"/>
</dbReference>
<evidence type="ECO:0000259" key="9">
    <source>
        <dbReference type="PROSITE" id="PS50928"/>
    </source>
</evidence>
<evidence type="ECO:0000256" key="1">
    <source>
        <dbReference type="ARBA" id="ARBA00004429"/>
    </source>
</evidence>
<evidence type="ECO:0000256" key="3">
    <source>
        <dbReference type="ARBA" id="ARBA00022448"/>
    </source>
</evidence>
<feature type="transmembrane region" description="Helical" evidence="8">
    <location>
        <begin position="194"/>
        <end position="221"/>
    </location>
</feature>
<evidence type="ECO:0000256" key="8">
    <source>
        <dbReference type="RuleBase" id="RU363032"/>
    </source>
</evidence>
<dbReference type="GO" id="GO:0022857">
    <property type="term" value="F:transmembrane transporter activity"/>
    <property type="evidence" value="ECO:0007669"/>
    <property type="project" value="InterPro"/>
</dbReference>
<dbReference type="InterPro" id="IPR035906">
    <property type="entry name" value="MetI-like_sf"/>
</dbReference>